<sequence length="202" mass="23236">MFQFLFYNKYNMDIPNGISVMTESYIMMDRFITIEAIFDAKPKPKPTPVPAAKTVVSPSPAAKPLVGPRPTPFPRPSPAQLNEKGKRNSRSTLSDKELIEKIKGLIITESQNFNKSYNSNRILQGVDDEMILLLKEVNTRIYKPQVKGVEPIDIKNVVHYILTHKGGEVFQEYSKIPDTNTAIKQKFFERYQLYLKWLRMVP</sequence>
<feature type="region of interest" description="Disordered" evidence="1">
    <location>
        <begin position="45"/>
        <end position="93"/>
    </location>
</feature>
<name>A0A6C0JJ76_9ZZZZ</name>
<evidence type="ECO:0000313" key="2">
    <source>
        <dbReference type="EMBL" id="QHU05619.1"/>
    </source>
</evidence>
<accession>A0A6C0JJ76</accession>
<feature type="compositionally biased region" description="Low complexity" evidence="1">
    <location>
        <begin position="50"/>
        <end position="66"/>
    </location>
</feature>
<reference evidence="2" key="1">
    <citation type="journal article" date="2020" name="Nature">
        <title>Giant virus diversity and host interactions through global metagenomics.</title>
        <authorList>
            <person name="Schulz F."/>
            <person name="Roux S."/>
            <person name="Paez-Espino D."/>
            <person name="Jungbluth S."/>
            <person name="Walsh D.A."/>
            <person name="Denef V.J."/>
            <person name="McMahon K.D."/>
            <person name="Konstantinidis K.T."/>
            <person name="Eloe-Fadrosh E.A."/>
            <person name="Kyrpides N.C."/>
            <person name="Woyke T."/>
        </authorList>
    </citation>
    <scope>NUCLEOTIDE SEQUENCE</scope>
    <source>
        <strain evidence="2">GVMAG-M-3300027736-24</strain>
    </source>
</reference>
<dbReference type="AlphaFoldDB" id="A0A6C0JJ76"/>
<protein>
    <submittedName>
        <fullName evidence="2">Uncharacterized protein</fullName>
    </submittedName>
</protein>
<evidence type="ECO:0000256" key="1">
    <source>
        <dbReference type="SAM" id="MobiDB-lite"/>
    </source>
</evidence>
<proteinExistence type="predicted"/>
<organism evidence="2">
    <name type="scientific">viral metagenome</name>
    <dbReference type="NCBI Taxonomy" id="1070528"/>
    <lineage>
        <taxon>unclassified sequences</taxon>
        <taxon>metagenomes</taxon>
        <taxon>organismal metagenomes</taxon>
    </lineage>
</organism>
<dbReference type="EMBL" id="MN740417">
    <property type="protein sequence ID" value="QHU05619.1"/>
    <property type="molecule type" value="Genomic_DNA"/>
</dbReference>
<feature type="compositionally biased region" description="Pro residues" evidence="1">
    <location>
        <begin position="67"/>
        <end position="77"/>
    </location>
</feature>